<dbReference type="Pfam" id="PF00888">
    <property type="entry name" value="Cullin"/>
    <property type="match status" value="1"/>
</dbReference>
<evidence type="ECO:0000313" key="9">
    <source>
        <dbReference type="Proteomes" id="UP001050691"/>
    </source>
</evidence>
<gene>
    <name evidence="8" type="ORF">Clacol_002912</name>
</gene>
<evidence type="ECO:0000256" key="1">
    <source>
        <dbReference type="ARBA" id="ARBA00006019"/>
    </source>
</evidence>
<dbReference type="InterPro" id="IPR016159">
    <property type="entry name" value="Cullin_repeat-like_dom_sf"/>
</dbReference>
<dbReference type="PROSITE" id="PS50069">
    <property type="entry name" value="CULLIN_2"/>
    <property type="match status" value="1"/>
</dbReference>
<protein>
    <recommendedName>
        <fullName evidence="7">Cullin family profile domain-containing protein</fullName>
    </recommendedName>
</protein>
<keyword evidence="2" id="KW-1017">Isopeptide bond</keyword>
<dbReference type="PROSITE" id="PS01256">
    <property type="entry name" value="CULLIN_1"/>
    <property type="match status" value="1"/>
</dbReference>
<keyword evidence="3" id="KW-0832">Ubl conjugation</keyword>
<dbReference type="FunFam" id="1.20.1310.10:FF:000036">
    <property type="entry name" value="SCF ubiquitin ligase subunit CulC, putative"/>
    <property type="match status" value="1"/>
</dbReference>
<dbReference type="GO" id="GO:0006511">
    <property type="term" value="P:ubiquitin-dependent protein catabolic process"/>
    <property type="evidence" value="ECO:0007669"/>
    <property type="project" value="InterPro"/>
</dbReference>
<dbReference type="InterPro" id="IPR059120">
    <property type="entry name" value="Cullin-like_AB"/>
</dbReference>
<feature type="compositionally biased region" description="Acidic residues" evidence="6">
    <location>
        <begin position="367"/>
        <end position="377"/>
    </location>
</feature>
<evidence type="ECO:0000256" key="5">
    <source>
        <dbReference type="RuleBase" id="RU003829"/>
    </source>
</evidence>
<evidence type="ECO:0000256" key="6">
    <source>
        <dbReference type="SAM" id="MobiDB-lite"/>
    </source>
</evidence>
<organism evidence="8 9">
    <name type="scientific">Clathrus columnatus</name>
    <dbReference type="NCBI Taxonomy" id="1419009"/>
    <lineage>
        <taxon>Eukaryota</taxon>
        <taxon>Fungi</taxon>
        <taxon>Dikarya</taxon>
        <taxon>Basidiomycota</taxon>
        <taxon>Agaricomycotina</taxon>
        <taxon>Agaricomycetes</taxon>
        <taxon>Phallomycetidae</taxon>
        <taxon>Phallales</taxon>
        <taxon>Clathraceae</taxon>
        <taxon>Clathrus</taxon>
    </lineage>
</organism>
<comment type="similarity">
    <text evidence="1 4 5">Belongs to the cullin family.</text>
</comment>
<proteinExistence type="inferred from homology"/>
<dbReference type="InterPro" id="IPR036317">
    <property type="entry name" value="Cullin_homology_sf"/>
</dbReference>
<dbReference type="SUPFAM" id="SSF75632">
    <property type="entry name" value="Cullin homology domain"/>
    <property type="match status" value="1"/>
</dbReference>
<evidence type="ECO:0000313" key="8">
    <source>
        <dbReference type="EMBL" id="GJJ08693.1"/>
    </source>
</evidence>
<dbReference type="PANTHER" id="PTHR11932">
    <property type="entry name" value="CULLIN"/>
    <property type="match status" value="1"/>
</dbReference>
<dbReference type="GO" id="GO:0031625">
    <property type="term" value="F:ubiquitin protein ligase binding"/>
    <property type="evidence" value="ECO:0007669"/>
    <property type="project" value="InterPro"/>
</dbReference>
<dbReference type="FunFam" id="1.20.1310.10:FF:000001">
    <property type="entry name" value="Cullin 3"/>
    <property type="match status" value="1"/>
</dbReference>
<dbReference type="InterPro" id="IPR016158">
    <property type="entry name" value="Cullin_homology"/>
</dbReference>
<comment type="caution">
    <text evidence="8">The sequence shown here is derived from an EMBL/GenBank/DDBJ whole genome shotgun (WGS) entry which is preliminary data.</text>
</comment>
<evidence type="ECO:0000256" key="3">
    <source>
        <dbReference type="ARBA" id="ARBA00022843"/>
    </source>
</evidence>
<evidence type="ECO:0000259" key="7">
    <source>
        <dbReference type="PROSITE" id="PS50069"/>
    </source>
</evidence>
<dbReference type="FunFam" id="1.20.1310.10:FF:000002">
    <property type="entry name" value="cullin-3 isoform X1"/>
    <property type="match status" value="1"/>
</dbReference>
<dbReference type="SMART" id="SM00182">
    <property type="entry name" value="CULLIN"/>
    <property type="match status" value="1"/>
</dbReference>
<dbReference type="Pfam" id="PF26557">
    <property type="entry name" value="Cullin_AB"/>
    <property type="match status" value="1"/>
</dbReference>
<dbReference type="InterPro" id="IPR036388">
    <property type="entry name" value="WH-like_DNA-bd_sf"/>
</dbReference>
<accession>A0AAV5A645</accession>
<feature type="region of interest" description="Disordered" evidence="6">
    <location>
        <begin position="354"/>
        <end position="389"/>
    </location>
</feature>
<dbReference type="InterPro" id="IPR036390">
    <property type="entry name" value="WH_DNA-bd_sf"/>
</dbReference>
<feature type="domain" description="Cullin family profile" evidence="7">
    <location>
        <begin position="444"/>
        <end position="675"/>
    </location>
</feature>
<dbReference type="SUPFAM" id="SSF46785">
    <property type="entry name" value="Winged helix' DNA-binding domain"/>
    <property type="match status" value="1"/>
</dbReference>
<dbReference type="FunFam" id="1.10.10.10:FF:000014">
    <property type="entry name" value="Cullin 1"/>
    <property type="match status" value="1"/>
</dbReference>
<dbReference type="Pfam" id="PF10557">
    <property type="entry name" value="Cullin_Nedd8"/>
    <property type="match status" value="1"/>
</dbReference>
<dbReference type="Gene3D" id="1.10.10.10">
    <property type="entry name" value="Winged helix-like DNA-binding domain superfamily/Winged helix DNA-binding domain"/>
    <property type="match status" value="1"/>
</dbReference>
<dbReference type="GO" id="GO:0031461">
    <property type="term" value="C:cullin-RING ubiquitin ligase complex"/>
    <property type="evidence" value="ECO:0007669"/>
    <property type="project" value="InterPro"/>
</dbReference>
<dbReference type="InterPro" id="IPR001373">
    <property type="entry name" value="Cullin_N"/>
</dbReference>
<evidence type="ECO:0000256" key="4">
    <source>
        <dbReference type="PROSITE-ProRule" id="PRU00330"/>
    </source>
</evidence>
<sequence length="804" mass="92220">MPWQYNCVSVIMGSDPASGADCPKVTASRQKLKTKIRPPRPPTDANHNENWARLANAVREIHNHNAFRLSYEETYRHAYNLVIAKHGDIVYRGVNDLIMENLDKLAKEEVAPAFPSGGSSDPAHQSQEGEVFLKAIRKVWDDHLRCMRQLKQDKFYTRAANVPEIWDAGLTHFLEHIILSKLYPIKNHITSTILRQIQLERNDYAINQSAMKSCVDILLDLSLDKYGSTVYNKYLETEFLKDSEVFYKAEGERLMDMCDTPAYLARAETRFVSEELRTLHYLSAKTHPPLRRILESTLLTPHLTALINMPNSGLDSMIDNGKMDDLARMYRLFCMVEIGLPTLRKALKDSIAQRGKDINQSTRGTEAEEPGDEDIEQPDAKGKGKATGKVTGSNAVVSALKWVDDILSLKDKFDRILKLPFNGDMTIQVSMVEAFDSFINLNPRAPEFISLFIDDHLKKGMKGKTDEEVDVILDKTITVFRFITEKDVFERYYKGHLAKRLLLNRSTSDDAERGMLAKLKVECGYQFTQKLEGMFHDMKLSVDTQNAYKEYLSGVNPPAIDLSVIVMTSTFWPMNHPSATCTFAPEMIQACRSFESFYLRRHSGRKLTWQPGLGNADVRTRFKARTHDLNVSTYALVILLLFEDLKNNEVLTYQDIKSATQLADNELKRNLQSLACAKYKVLKKHPPSRDISSDDSFTFNEDFTAPLQRIKIGTIATKVESTEERRETRDRVEEERKHQIDACVVRIMKDRKQMSHNDLLTEVVRQLSSRFQPQPQLLKKRIESLIEREYLDRGQDRKSYTYMA</sequence>
<dbReference type="Gene3D" id="3.30.230.130">
    <property type="entry name" value="Cullin, Chain C, Domain 2"/>
    <property type="match status" value="1"/>
</dbReference>
<dbReference type="AlphaFoldDB" id="A0AAV5A645"/>
<dbReference type="SUPFAM" id="SSF74788">
    <property type="entry name" value="Cullin repeat-like"/>
    <property type="match status" value="1"/>
</dbReference>
<dbReference type="Gene3D" id="1.20.1310.10">
    <property type="entry name" value="Cullin Repeats"/>
    <property type="match status" value="4"/>
</dbReference>
<dbReference type="InterPro" id="IPR019559">
    <property type="entry name" value="Cullin_neddylation_domain"/>
</dbReference>
<reference evidence="8" key="1">
    <citation type="submission" date="2021-10" db="EMBL/GenBank/DDBJ databases">
        <title>De novo Genome Assembly of Clathrus columnatus (Basidiomycota, Fungi) Using Illumina and Nanopore Sequence Data.</title>
        <authorList>
            <person name="Ogiso-Tanaka E."/>
            <person name="Itagaki H."/>
            <person name="Hosoya T."/>
            <person name="Hosaka K."/>
        </authorList>
    </citation>
    <scope>NUCLEOTIDE SEQUENCE</scope>
    <source>
        <strain evidence="8">MO-923</strain>
    </source>
</reference>
<dbReference type="InterPro" id="IPR045093">
    <property type="entry name" value="Cullin"/>
</dbReference>
<name>A0AAV5A645_9AGAM</name>
<dbReference type="InterPro" id="IPR016157">
    <property type="entry name" value="Cullin_CS"/>
</dbReference>
<dbReference type="SMART" id="SM00884">
    <property type="entry name" value="Cullin_Nedd8"/>
    <property type="match status" value="1"/>
</dbReference>
<dbReference type="EMBL" id="BPWL01000003">
    <property type="protein sequence ID" value="GJJ08693.1"/>
    <property type="molecule type" value="Genomic_DNA"/>
</dbReference>
<dbReference type="Proteomes" id="UP001050691">
    <property type="component" value="Unassembled WGS sequence"/>
</dbReference>
<evidence type="ECO:0000256" key="2">
    <source>
        <dbReference type="ARBA" id="ARBA00022499"/>
    </source>
</evidence>
<keyword evidence="9" id="KW-1185">Reference proteome</keyword>